<name>A0ABV2Z1D5_9ACTN</name>
<dbReference type="GO" id="GO:0016787">
    <property type="term" value="F:hydrolase activity"/>
    <property type="evidence" value="ECO:0007669"/>
    <property type="project" value="UniProtKB-KW"/>
</dbReference>
<comment type="caution">
    <text evidence="4">The sequence shown here is derived from an EMBL/GenBank/DDBJ whole genome shotgun (WGS) entry which is preliminary data.</text>
</comment>
<gene>
    <name evidence="4" type="ORF">AB0E61_15155</name>
</gene>
<feature type="region of interest" description="Disordered" evidence="2">
    <location>
        <begin position="345"/>
        <end position="375"/>
    </location>
</feature>
<proteinExistence type="inferred from homology"/>
<keyword evidence="3" id="KW-0732">Signal</keyword>
<dbReference type="InterPro" id="IPR043147">
    <property type="entry name" value="Penicillin_amidase_A-knob"/>
</dbReference>
<dbReference type="SUPFAM" id="SSF56235">
    <property type="entry name" value="N-terminal nucleophile aminohydrolases (Ntn hydrolases)"/>
    <property type="match status" value="1"/>
</dbReference>
<reference evidence="4 5" key="1">
    <citation type="submission" date="2024-06" db="EMBL/GenBank/DDBJ databases">
        <title>The Natural Products Discovery Center: Release of the First 8490 Sequenced Strains for Exploring Actinobacteria Biosynthetic Diversity.</title>
        <authorList>
            <person name="Kalkreuter E."/>
            <person name="Kautsar S.A."/>
            <person name="Yang D."/>
            <person name="Bader C.D."/>
            <person name="Teijaro C.N."/>
            <person name="Fluegel L."/>
            <person name="Davis C.M."/>
            <person name="Simpson J.R."/>
            <person name="Lauterbach L."/>
            <person name="Steele A.D."/>
            <person name="Gui C."/>
            <person name="Meng S."/>
            <person name="Li G."/>
            <person name="Viehrig K."/>
            <person name="Ye F."/>
            <person name="Su P."/>
            <person name="Kiefer A.F."/>
            <person name="Nichols A."/>
            <person name="Cepeda A.J."/>
            <person name="Yan W."/>
            <person name="Fan B."/>
            <person name="Jiang Y."/>
            <person name="Adhikari A."/>
            <person name="Zheng C.-J."/>
            <person name="Schuster L."/>
            <person name="Cowan T.M."/>
            <person name="Smanski M.J."/>
            <person name="Chevrette M.G."/>
            <person name="De Carvalho L.P.S."/>
            <person name="Shen B."/>
        </authorList>
    </citation>
    <scope>NUCLEOTIDE SEQUENCE [LARGE SCALE GENOMIC DNA]</scope>
    <source>
        <strain evidence="4 5">NPDC033039</strain>
    </source>
</reference>
<dbReference type="InterPro" id="IPR023343">
    <property type="entry name" value="Penicillin_amidase_dom1"/>
</dbReference>
<dbReference type="Proteomes" id="UP001550853">
    <property type="component" value="Unassembled WGS sequence"/>
</dbReference>
<comment type="similarity">
    <text evidence="1">Belongs to the peptidase S45 family.</text>
</comment>
<dbReference type="Pfam" id="PF01804">
    <property type="entry name" value="Penicil_amidase"/>
    <property type="match status" value="1"/>
</dbReference>
<dbReference type="Gene3D" id="1.10.439.10">
    <property type="entry name" value="Penicillin Amidohydrolase, domain 1"/>
    <property type="match status" value="1"/>
</dbReference>
<dbReference type="RefSeq" id="WP_030284114.1">
    <property type="nucleotide sequence ID" value="NZ_JBEZVI010000010.1"/>
</dbReference>
<dbReference type="Gene3D" id="1.10.1400.10">
    <property type="match status" value="1"/>
</dbReference>
<dbReference type="PANTHER" id="PTHR34218:SF4">
    <property type="entry name" value="ACYL-HOMOSERINE LACTONE ACYLASE QUIP"/>
    <property type="match status" value="1"/>
</dbReference>
<dbReference type="EMBL" id="JBEZVI010000010">
    <property type="protein sequence ID" value="MEU3711421.1"/>
    <property type="molecule type" value="Genomic_DNA"/>
</dbReference>
<protein>
    <submittedName>
        <fullName evidence="4">Penicillin acylase family protein</fullName>
        <ecNumber evidence="4">3.5.1.-</ecNumber>
    </submittedName>
</protein>
<feature type="signal peptide" evidence="3">
    <location>
        <begin position="1"/>
        <end position="32"/>
    </location>
</feature>
<feature type="region of interest" description="Disordered" evidence="2">
    <location>
        <begin position="754"/>
        <end position="773"/>
    </location>
</feature>
<evidence type="ECO:0000256" key="2">
    <source>
        <dbReference type="SAM" id="MobiDB-lite"/>
    </source>
</evidence>
<accession>A0ABV2Z1D5</accession>
<dbReference type="EC" id="3.5.1.-" evidence="4"/>
<feature type="compositionally biased region" description="Basic and acidic residues" evidence="2">
    <location>
        <begin position="757"/>
        <end position="768"/>
    </location>
</feature>
<dbReference type="Gene3D" id="3.60.20.10">
    <property type="entry name" value="Glutamine Phosphoribosylpyrophosphate, subunit 1, domain 1"/>
    <property type="match status" value="2"/>
</dbReference>
<evidence type="ECO:0000256" key="3">
    <source>
        <dbReference type="SAM" id="SignalP"/>
    </source>
</evidence>
<keyword evidence="4" id="KW-0378">Hydrolase</keyword>
<dbReference type="InterPro" id="IPR029055">
    <property type="entry name" value="Ntn_hydrolases_N"/>
</dbReference>
<evidence type="ECO:0000313" key="4">
    <source>
        <dbReference type="EMBL" id="MEU3711421.1"/>
    </source>
</evidence>
<keyword evidence="5" id="KW-1185">Reference proteome</keyword>
<feature type="compositionally biased region" description="Basic and acidic residues" evidence="2">
    <location>
        <begin position="356"/>
        <end position="369"/>
    </location>
</feature>
<feature type="chain" id="PRO_5046514660" evidence="3">
    <location>
        <begin position="33"/>
        <end position="938"/>
    </location>
</feature>
<dbReference type="PANTHER" id="PTHR34218">
    <property type="entry name" value="PEPTIDASE S45 PENICILLIN AMIDASE"/>
    <property type="match status" value="1"/>
</dbReference>
<evidence type="ECO:0000313" key="5">
    <source>
        <dbReference type="Proteomes" id="UP001550853"/>
    </source>
</evidence>
<sequence>MRRRTGRLRTAAAAALFALGATLLAPPPIATAADGPEDSDYCQGQCADILPPGATGNATLADILASKVFGTHPEHSDDQLAPYGALASGYRSLTDDKLTDFFNDSSFGVPKDQVDKVTAPRDDVTITRDKKTGVPHIKGTTRYGTEFGAGYAAGQDRLWLMDLFRHIGRGELTSFAGGALANQGLEQEFWPQAPYTEADLQAQVDRIRDTNGARGKQAMDDAQAYVDGINAYREQSKNGRYFPGEYVLTGHVDAITNAGEIQPFKLTDLIALASVVGGLFGNGGGGEVPSALALLSAQQKYGVEKGTALWESFRERNDPEATKTLHDGQSFPYAVKPAKAEGVALPDRGSVTPEPLVHDRTGAAGDKKPAQKPVKAPAKYRKLEGLFKDGVLPKGSFDPTQHRGMSNALLVSGKRTASGHPVAVFGPQTGYFAPQLLMLQEIQGPGISARGASFAGVGMYVQLGRGQDYAWSATSAGQDITDTYAVDLCNTDGSPATKDSVAYRYHGTCTPMEKLERTNSWKPTIADPTAAGSYRMQVFRTKYGTVTHRATIGGKPVAYTALRSTYRHEADSIIGFQMLNDPSYVHDARSFQQAAQHIGYAFNWFYADSRDIAYYNSGLNPVRNPKTDPALPIKAEPQYEWRGYRPENNLTDYTPPAEHPQSVNQDYYVSWNNKQAADYDSAGFGNGPVHRADLLDDRVKALTAEGGVTRAALTRAMSEAAVTDLRGEDVLPALLRVLQSKPVTDPQLKKAVQQLDSWRRDGSQRRETAAGSHTYTHPDAVRLLDAWWPLLVKGAFAPELGGDLYQALNANLAIDESPSAGHGPTGAHAGSAFQYGWWSYVDKDLRSVLGDKVQAPLARPFCGNGDLSACRDTLLDTLREASGKTAEQVYPGDDSCKAGDQWCSDAIIHRAVGGLTHTAISWQNRPTYQQVVEFPAHR</sequence>
<organism evidence="4 5">
    <name type="scientific">Streptomyces catenulae</name>
    <dbReference type="NCBI Taxonomy" id="66875"/>
    <lineage>
        <taxon>Bacteria</taxon>
        <taxon>Bacillati</taxon>
        <taxon>Actinomycetota</taxon>
        <taxon>Actinomycetes</taxon>
        <taxon>Kitasatosporales</taxon>
        <taxon>Streptomycetaceae</taxon>
        <taxon>Streptomyces</taxon>
    </lineage>
</organism>
<evidence type="ECO:0000256" key="1">
    <source>
        <dbReference type="ARBA" id="ARBA00006586"/>
    </source>
</evidence>
<dbReference type="InterPro" id="IPR002692">
    <property type="entry name" value="S45"/>
</dbReference>